<accession>A0A1U7NS97</accession>
<protein>
    <submittedName>
        <fullName evidence="2">Uncharacterized protein</fullName>
    </submittedName>
</protein>
<organism evidence="2 3">
    <name type="scientific">Deinococcus marmoris</name>
    <dbReference type="NCBI Taxonomy" id="249408"/>
    <lineage>
        <taxon>Bacteria</taxon>
        <taxon>Thermotogati</taxon>
        <taxon>Deinococcota</taxon>
        <taxon>Deinococci</taxon>
        <taxon>Deinococcales</taxon>
        <taxon>Deinococcaceae</taxon>
        <taxon>Deinococcus</taxon>
    </lineage>
</organism>
<evidence type="ECO:0000313" key="3">
    <source>
        <dbReference type="Proteomes" id="UP000186607"/>
    </source>
</evidence>
<dbReference type="AlphaFoldDB" id="A0A1U7NS97"/>
<feature type="signal peptide" evidence="1">
    <location>
        <begin position="1"/>
        <end position="17"/>
    </location>
</feature>
<comment type="caution">
    <text evidence="2">The sequence shown here is derived from an EMBL/GenBank/DDBJ whole genome shotgun (WGS) entry which is preliminary data.</text>
</comment>
<name>A0A1U7NS97_9DEIO</name>
<dbReference type="STRING" id="249408.BOO71_0013963"/>
<gene>
    <name evidence="2" type="ORF">BOO71_0013963</name>
</gene>
<dbReference type="Proteomes" id="UP000186607">
    <property type="component" value="Unassembled WGS sequence"/>
</dbReference>
<sequence length="238" mass="25587">MKRTLLLALALAGSAQAQAPAQWTESSYANVGGWQPVQSWCDTPGRVLAVTAPATSGDAVKLAQWVGGKINVQNWQLGSPDPGAGQIYTPLTPAGQTPSQTPRYFIHSSNIENTTDPAYRMTHINEYVVPAGRFQCRYMPQATVLAATARHTVIVWESGGKVTYASRNRDGTPGIQLTGGTHTRTNRGHERYVWNNAGYQYVLEVGQSAGPGGSLSVLKGGKTLSREELLAYSISVQK</sequence>
<keyword evidence="1" id="KW-0732">Signal</keyword>
<dbReference type="OrthoDB" id="65743at2"/>
<proteinExistence type="predicted"/>
<feature type="chain" id="PRO_5013092407" evidence="1">
    <location>
        <begin position="18"/>
        <end position="238"/>
    </location>
</feature>
<evidence type="ECO:0000313" key="2">
    <source>
        <dbReference type="EMBL" id="OLV15781.1"/>
    </source>
</evidence>
<reference evidence="2 3" key="1">
    <citation type="submission" date="2017-01" db="EMBL/GenBank/DDBJ databases">
        <title>Genome Analysis of Deinococcus marmoris KOPRI26562.</title>
        <authorList>
            <person name="Kim J.H."/>
            <person name="Oh H.-M."/>
        </authorList>
    </citation>
    <scope>NUCLEOTIDE SEQUENCE [LARGE SCALE GENOMIC DNA]</scope>
    <source>
        <strain evidence="2 3">KOPRI26562</strain>
    </source>
</reference>
<keyword evidence="3" id="KW-1185">Reference proteome</keyword>
<dbReference type="RefSeq" id="WP_083653792.1">
    <property type="nucleotide sequence ID" value="NZ_MSTI01000164.1"/>
</dbReference>
<dbReference type="EMBL" id="MSTI01000164">
    <property type="protein sequence ID" value="OLV15781.1"/>
    <property type="molecule type" value="Genomic_DNA"/>
</dbReference>
<evidence type="ECO:0000256" key="1">
    <source>
        <dbReference type="SAM" id="SignalP"/>
    </source>
</evidence>